<feature type="chain" id="PRO_5046289242" description="Gram-positive cocci surface proteins LPxTG domain-containing protein" evidence="3">
    <location>
        <begin position="30"/>
        <end position="250"/>
    </location>
</feature>
<proteinExistence type="predicted"/>
<dbReference type="Proteomes" id="UP001058650">
    <property type="component" value="Chromosome"/>
</dbReference>
<protein>
    <recommendedName>
        <fullName evidence="6">Gram-positive cocci surface proteins LPxTG domain-containing protein</fullName>
    </recommendedName>
</protein>
<evidence type="ECO:0000256" key="1">
    <source>
        <dbReference type="SAM" id="MobiDB-lite"/>
    </source>
</evidence>
<gene>
    <name evidence="4" type="ORF">NYR52_09915</name>
</gene>
<dbReference type="RefSeq" id="WP_259435569.1">
    <property type="nucleotide sequence ID" value="NZ_CP103866.1"/>
</dbReference>
<evidence type="ECO:0000256" key="3">
    <source>
        <dbReference type="SAM" id="SignalP"/>
    </source>
</evidence>
<feature type="region of interest" description="Disordered" evidence="1">
    <location>
        <begin position="156"/>
        <end position="222"/>
    </location>
</feature>
<evidence type="ECO:0000313" key="5">
    <source>
        <dbReference type="Proteomes" id="UP001058650"/>
    </source>
</evidence>
<keyword evidence="2" id="KW-0472">Membrane</keyword>
<feature type="compositionally biased region" description="Low complexity" evidence="1">
    <location>
        <begin position="164"/>
        <end position="213"/>
    </location>
</feature>
<name>A0ABY5TYK2_LACSH</name>
<evidence type="ECO:0000256" key="2">
    <source>
        <dbReference type="SAM" id="Phobius"/>
    </source>
</evidence>
<evidence type="ECO:0000313" key="4">
    <source>
        <dbReference type="EMBL" id="UWE02502.1"/>
    </source>
</evidence>
<dbReference type="EMBL" id="CP103866">
    <property type="protein sequence ID" value="UWE02502.1"/>
    <property type="molecule type" value="Genomic_DNA"/>
</dbReference>
<keyword evidence="3" id="KW-0732">Signal</keyword>
<keyword evidence="2" id="KW-0812">Transmembrane</keyword>
<evidence type="ECO:0008006" key="6">
    <source>
        <dbReference type="Google" id="ProtNLM"/>
    </source>
</evidence>
<sequence>MIKNYLKSIIMCMLLLFALSFSFPGISNASQEGTTLEMKAEALKSANFLTVLRFDNDCTSLYMDAKVNPFMDQLGDVPKGTNYDVVYHIYEMPATDSSLSEGKLVSSGKIANATDNKRFSIKVPNAEKSKKYTAKLELRAEGTKLGKTLVTNLQFGDCGKDKPGNNPGNPGNPGDNPGTPGDNPGQPGDNPGQPGDNPGKPGNPGNNPGNQHPGNGGKMPKTATAYPVHMIAGIGLLLAGLGLSRLAKRA</sequence>
<organism evidence="4 5">
    <name type="scientific">Laceyella sacchari</name>
    <name type="common">Thermoactinomyces thalpophilus</name>
    <dbReference type="NCBI Taxonomy" id="37482"/>
    <lineage>
        <taxon>Bacteria</taxon>
        <taxon>Bacillati</taxon>
        <taxon>Bacillota</taxon>
        <taxon>Bacilli</taxon>
        <taxon>Bacillales</taxon>
        <taxon>Thermoactinomycetaceae</taxon>
        <taxon>Laceyella</taxon>
    </lineage>
</organism>
<accession>A0ABY5TYK2</accession>
<keyword evidence="5" id="KW-1185">Reference proteome</keyword>
<feature type="signal peptide" evidence="3">
    <location>
        <begin position="1"/>
        <end position="29"/>
    </location>
</feature>
<reference evidence="4" key="1">
    <citation type="submission" date="2022-08" db="EMBL/GenBank/DDBJ databases">
        <title>The complete genome sequence of the thermophilic bacterium Laceyella sacchari FBKL4.010 reveals the basis for tetramethylpyrazine biosynthesis in Moutai-flavor Daqu.</title>
        <authorList>
            <person name="Li D."/>
            <person name="Huang W."/>
            <person name="Wang C."/>
            <person name="Qiu S."/>
        </authorList>
    </citation>
    <scope>NUCLEOTIDE SEQUENCE</scope>
    <source>
        <strain evidence="4">FBKL4.014</strain>
    </source>
</reference>
<keyword evidence="2" id="KW-1133">Transmembrane helix</keyword>
<feature type="transmembrane region" description="Helical" evidence="2">
    <location>
        <begin position="226"/>
        <end position="247"/>
    </location>
</feature>